<reference evidence="2" key="2">
    <citation type="journal article" date="2023" name="IMA Fungus">
        <title>Comparative genomic study of the Penicillium genus elucidates a diverse pangenome and 15 lateral gene transfer events.</title>
        <authorList>
            <person name="Petersen C."/>
            <person name="Sorensen T."/>
            <person name="Nielsen M.R."/>
            <person name="Sondergaard T.E."/>
            <person name="Sorensen J.L."/>
            <person name="Fitzpatrick D.A."/>
            <person name="Frisvad J.C."/>
            <person name="Nielsen K.L."/>
        </authorList>
    </citation>
    <scope>NUCLEOTIDE SEQUENCE</scope>
    <source>
        <strain evidence="2">IBT 21472</strain>
    </source>
</reference>
<dbReference type="InterPro" id="IPR003746">
    <property type="entry name" value="DUF167"/>
</dbReference>
<dbReference type="PANTHER" id="PTHR13420:SF7">
    <property type="entry name" value="UPF0235 PROTEIN C15ORF40"/>
    <property type="match status" value="1"/>
</dbReference>
<dbReference type="PANTHER" id="PTHR13420">
    <property type="entry name" value="UPF0235 PROTEIN C15ORF40"/>
    <property type="match status" value="1"/>
</dbReference>
<dbReference type="InterPro" id="IPR036591">
    <property type="entry name" value="YggU-like_sf"/>
</dbReference>
<comment type="caution">
    <text evidence="2">The sequence shown here is derived from an EMBL/GenBank/DDBJ whole genome shotgun (WGS) entry which is preliminary data.</text>
</comment>
<dbReference type="EMBL" id="JAPZBO010000002">
    <property type="protein sequence ID" value="KAJ5323561.1"/>
    <property type="molecule type" value="Genomic_DNA"/>
</dbReference>
<sequence length="127" mass="13617">MIRPFTFLRLVLKSQAAPNTYSLHIPCYVKANASAKRAGVTAVGNDRVDVSTAAVPRDGAANLAVSQIFAEIFQVPKSNVEVIRGAKARAKTLCLTDLAIGNDSEEAFLQKSMQRLIDAAQNNVASK</sequence>
<organism evidence="2 3">
    <name type="scientific">Penicillium atrosanguineum</name>
    <dbReference type="NCBI Taxonomy" id="1132637"/>
    <lineage>
        <taxon>Eukaryota</taxon>
        <taxon>Fungi</taxon>
        <taxon>Dikarya</taxon>
        <taxon>Ascomycota</taxon>
        <taxon>Pezizomycotina</taxon>
        <taxon>Eurotiomycetes</taxon>
        <taxon>Eurotiomycetidae</taxon>
        <taxon>Eurotiales</taxon>
        <taxon>Aspergillaceae</taxon>
        <taxon>Penicillium</taxon>
    </lineage>
</organism>
<name>A0A9W9LCG5_9EURO</name>
<dbReference type="HAMAP" id="MF_00634">
    <property type="entry name" value="UPF0235"/>
    <property type="match status" value="1"/>
</dbReference>
<dbReference type="NCBIfam" id="TIGR00251">
    <property type="entry name" value="DUF167 family protein"/>
    <property type="match status" value="1"/>
</dbReference>
<dbReference type="AlphaFoldDB" id="A0A9W9LCG5"/>
<dbReference type="Gene3D" id="3.30.1200.10">
    <property type="entry name" value="YggU-like"/>
    <property type="match status" value="1"/>
</dbReference>
<dbReference type="SUPFAM" id="SSF69786">
    <property type="entry name" value="YggU-like"/>
    <property type="match status" value="1"/>
</dbReference>
<dbReference type="GO" id="GO:0005737">
    <property type="term" value="C:cytoplasm"/>
    <property type="evidence" value="ECO:0007669"/>
    <property type="project" value="TreeGrafter"/>
</dbReference>
<dbReference type="Pfam" id="PF02594">
    <property type="entry name" value="DUF167"/>
    <property type="match status" value="1"/>
</dbReference>
<protein>
    <submittedName>
        <fullName evidence="2">Uncharacterized protein</fullName>
    </submittedName>
</protein>
<proteinExistence type="inferred from homology"/>
<reference evidence="2" key="1">
    <citation type="submission" date="2022-12" db="EMBL/GenBank/DDBJ databases">
        <authorList>
            <person name="Petersen C."/>
        </authorList>
    </citation>
    <scope>NUCLEOTIDE SEQUENCE</scope>
    <source>
        <strain evidence="2">IBT 21472</strain>
    </source>
</reference>
<evidence type="ECO:0000313" key="3">
    <source>
        <dbReference type="Proteomes" id="UP001147746"/>
    </source>
</evidence>
<keyword evidence="3" id="KW-1185">Reference proteome</keyword>
<dbReference type="OrthoDB" id="244097at2759"/>
<evidence type="ECO:0000256" key="1">
    <source>
        <dbReference type="ARBA" id="ARBA00010364"/>
    </source>
</evidence>
<evidence type="ECO:0000313" key="2">
    <source>
        <dbReference type="EMBL" id="KAJ5323561.1"/>
    </source>
</evidence>
<dbReference type="SMART" id="SM01152">
    <property type="entry name" value="DUF167"/>
    <property type="match status" value="1"/>
</dbReference>
<accession>A0A9W9LCG5</accession>
<comment type="similarity">
    <text evidence="1">Belongs to the UPF0235 family.</text>
</comment>
<gene>
    <name evidence="2" type="ORF">N7476_002161</name>
</gene>
<dbReference type="Proteomes" id="UP001147746">
    <property type="component" value="Unassembled WGS sequence"/>
</dbReference>